<evidence type="ECO:0008006" key="4">
    <source>
        <dbReference type="Google" id="ProtNLM"/>
    </source>
</evidence>
<evidence type="ECO:0000313" key="3">
    <source>
        <dbReference type="Proteomes" id="UP000599179"/>
    </source>
</evidence>
<feature type="signal peptide" evidence="1">
    <location>
        <begin position="1"/>
        <end position="23"/>
    </location>
</feature>
<dbReference type="RefSeq" id="WP_188459240.1">
    <property type="nucleotide sequence ID" value="NZ_BMGM01000010.1"/>
</dbReference>
<keyword evidence="3" id="KW-1185">Reference proteome</keyword>
<organism evidence="2 3">
    <name type="scientific">Psychroflexus planctonicus</name>
    <dbReference type="NCBI Taxonomy" id="1526575"/>
    <lineage>
        <taxon>Bacteria</taxon>
        <taxon>Pseudomonadati</taxon>
        <taxon>Bacteroidota</taxon>
        <taxon>Flavobacteriia</taxon>
        <taxon>Flavobacteriales</taxon>
        <taxon>Flavobacteriaceae</taxon>
        <taxon>Psychroflexus</taxon>
    </lineage>
</organism>
<name>A0ABQ1SJ50_9FLAO</name>
<gene>
    <name evidence="2" type="ORF">GCM10010832_22550</name>
</gene>
<dbReference type="EMBL" id="BMGM01000010">
    <property type="protein sequence ID" value="GGE42018.1"/>
    <property type="molecule type" value="Genomic_DNA"/>
</dbReference>
<feature type="chain" id="PRO_5046888087" description="DUF4168 domain-containing protein" evidence="1">
    <location>
        <begin position="24"/>
        <end position="116"/>
    </location>
</feature>
<evidence type="ECO:0000313" key="2">
    <source>
        <dbReference type="EMBL" id="GGE42018.1"/>
    </source>
</evidence>
<sequence>MKKIFTLSLLAFAFVLGSFSGVAQKLDMEKVYLDSKKTAYSIAEEINLDEDERLLLVRQITAREQSIAKVKFNQKQSKTEIDYNKYVEQANVEFKRNVADLFGEEKAKRIISLYEF</sequence>
<comment type="caution">
    <text evidence="2">The sequence shown here is derived from an EMBL/GenBank/DDBJ whole genome shotgun (WGS) entry which is preliminary data.</text>
</comment>
<dbReference type="Proteomes" id="UP000599179">
    <property type="component" value="Unassembled WGS sequence"/>
</dbReference>
<reference evidence="3" key="1">
    <citation type="journal article" date="2019" name="Int. J. Syst. Evol. Microbiol.">
        <title>The Global Catalogue of Microorganisms (GCM) 10K type strain sequencing project: providing services to taxonomists for standard genome sequencing and annotation.</title>
        <authorList>
            <consortium name="The Broad Institute Genomics Platform"/>
            <consortium name="The Broad Institute Genome Sequencing Center for Infectious Disease"/>
            <person name="Wu L."/>
            <person name="Ma J."/>
        </authorList>
    </citation>
    <scope>NUCLEOTIDE SEQUENCE [LARGE SCALE GENOMIC DNA]</scope>
    <source>
        <strain evidence="3">CGMCC 1.12931</strain>
    </source>
</reference>
<protein>
    <recommendedName>
        <fullName evidence="4">DUF4168 domain-containing protein</fullName>
    </recommendedName>
</protein>
<accession>A0ABQ1SJ50</accession>
<keyword evidence="1" id="KW-0732">Signal</keyword>
<evidence type="ECO:0000256" key="1">
    <source>
        <dbReference type="SAM" id="SignalP"/>
    </source>
</evidence>
<proteinExistence type="predicted"/>